<evidence type="ECO:0000256" key="2">
    <source>
        <dbReference type="SAM" id="MobiDB-lite"/>
    </source>
</evidence>
<proteinExistence type="predicted"/>
<feature type="domain" description="EF-hand" evidence="3">
    <location>
        <begin position="368"/>
        <end position="403"/>
    </location>
</feature>
<dbReference type="PANTHER" id="PTHR20875:SF0">
    <property type="entry name" value="GH12158P"/>
    <property type="match status" value="1"/>
</dbReference>
<organism evidence="4 5">
    <name type="scientific">Klebsormidium nitens</name>
    <name type="common">Green alga</name>
    <name type="synonym">Ulothrix nitens</name>
    <dbReference type="NCBI Taxonomy" id="105231"/>
    <lineage>
        <taxon>Eukaryota</taxon>
        <taxon>Viridiplantae</taxon>
        <taxon>Streptophyta</taxon>
        <taxon>Klebsormidiophyceae</taxon>
        <taxon>Klebsormidiales</taxon>
        <taxon>Klebsormidiaceae</taxon>
        <taxon>Klebsormidium</taxon>
    </lineage>
</organism>
<dbReference type="STRING" id="105231.A0A1Y1I8F3"/>
<feature type="domain" description="EF-hand" evidence="3">
    <location>
        <begin position="237"/>
        <end position="272"/>
    </location>
</feature>
<dbReference type="CDD" id="cd00051">
    <property type="entry name" value="EFh"/>
    <property type="match status" value="1"/>
</dbReference>
<dbReference type="PROSITE" id="PS50222">
    <property type="entry name" value="EF_HAND_2"/>
    <property type="match status" value="5"/>
</dbReference>
<feature type="domain" description="EF-hand" evidence="3">
    <location>
        <begin position="273"/>
        <end position="308"/>
    </location>
</feature>
<feature type="region of interest" description="Disordered" evidence="2">
    <location>
        <begin position="82"/>
        <end position="206"/>
    </location>
</feature>
<dbReference type="InterPro" id="IPR052603">
    <property type="entry name" value="EFCB6"/>
</dbReference>
<dbReference type="GO" id="GO:0005509">
    <property type="term" value="F:calcium ion binding"/>
    <property type="evidence" value="ECO:0007669"/>
    <property type="project" value="InterPro"/>
</dbReference>
<dbReference type="PROSITE" id="PS00018">
    <property type="entry name" value="EF_HAND_1"/>
    <property type="match status" value="4"/>
</dbReference>
<dbReference type="AlphaFoldDB" id="A0A1Y1I8F3"/>
<evidence type="ECO:0000313" key="4">
    <source>
        <dbReference type="EMBL" id="GAQ85699.1"/>
    </source>
</evidence>
<dbReference type="OMA" id="GKSATWY"/>
<dbReference type="InterPro" id="IPR002048">
    <property type="entry name" value="EF_hand_dom"/>
</dbReference>
<feature type="compositionally biased region" description="Basic and acidic residues" evidence="2">
    <location>
        <begin position="114"/>
        <end position="132"/>
    </location>
</feature>
<reference evidence="4 5" key="1">
    <citation type="journal article" date="2014" name="Nat. Commun.">
        <title>Klebsormidium flaccidum genome reveals primary factors for plant terrestrial adaptation.</title>
        <authorList>
            <person name="Hori K."/>
            <person name="Maruyama F."/>
            <person name="Fujisawa T."/>
            <person name="Togashi T."/>
            <person name="Yamamoto N."/>
            <person name="Seo M."/>
            <person name="Sato S."/>
            <person name="Yamada T."/>
            <person name="Mori H."/>
            <person name="Tajima N."/>
            <person name="Moriyama T."/>
            <person name="Ikeuchi M."/>
            <person name="Watanabe M."/>
            <person name="Wada H."/>
            <person name="Kobayashi K."/>
            <person name="Saito M."/>
            <person name="Masuda T."/>
            <person name="Sasaki-Sekimoto Y."/>
            <person name="Mashiguchi K."/>
            <person name="Awai K."/>
            <person name="Shimojima M."/>
            <person name="Masuda S."/>
            <person name="Iwai M."/>
            <person name="Nobusawa T."/>
            <person name="Narise T."/>
            <person name="Kondo S."/>
            <person name="Saito H."/>
            <person name="Sato R."/>
            <person name="Murakawa M."/>
            <person name="Ihara Y."/>
            <person name="Oshima-Yamada Y."/>
            <person name="Ohtaka K."/>
            <person name="Satoh M."/>
            <person name="Sonobe K."/>
            <person name="Ishii M."/>
            <person name="Ohtani R."/>
            <person name="Kanamori-Sato M."/>
            <person name="Honoki R."/>
            <person name="Miyazaki D."/>
            <person name="Mochizuki H."/>
            <person name="Umetsu J."/>
            <person name="Higashi K."/>
            <person name="Shibata D."/>
            <person name="Kamiya Y."/>
            <person name="Sato N."/>
            <person name="Nakamura Y."/>
            <person name="Tabata S."/>
            <person name="Ida S."/>
            <person name="Kurokawa K."/>
            <person name="Ohta H."/>
        </authorList>
    </citation>
    <scope>NUCLEOTIDE SEQUENCE [LARGE SCALE GENOMIC DNA]</scope>
    <source>
        <strain evidence="4 5">NIES-2285</strain>
    </source>
</reference>
<feature type="compositionally biased region" description="Basic and acidic residues" evidence="2">
    <location>
        <begin position="1"/>
        <end position="11"/>
    </location>
</feature>
<feature type="domain" description="EF-hand" evidence="3">
    <location>
        <begin position="404"/>
        <end position="439"/>
    </location>
</feature>
<feature type="compositionally biased region" description="Polar residues" evidence="2">
    <location>
        <begin position="739"/>
        <end position="771"/>
    </location>
</feature>
<accession>A0A1Y1I8F3</accession>
<protein>
    <recommendedName>
        <fullName evidence="3">EF-hand domain-containing protein</fullName>
    </recommendedName>
</protein>
<evidence type="ECO:0000313" key="5">
    <source>
        <dbReference type="Proteomes" id="UP000054558"/>
    </source>
</evidence>
<dbReference type="EMBL" id="DF237198">
    <property type="protein sequence ID" value="GAQ85699.1"/>
    <property type="molecule type" value="Genomic_DNA"/>
</dbReference>
<feature type="compositionally biased region" description="Low complexity" evidence="2">
    <location>
        <begin position="785"/>
        <end position="797"/>
    </location>
</feature>
<feature type="compositionally biased region" description="Basic and acidic residues" evidence="2">
    <location>
        <begin position="143"/>
        <end position="156"/>
    </location>
</feature>
<name>A0A1Y1I8F3_KLENI</name>
<feature type="region of interest" description="Disordered" evidence="2">
    <location>
        <begin position="708"/>
        <end position="847"/>
    </location>
</feature>
<dbReference type="Proteomes" id="UP000054558">
    <property type="component" value="Unassembled WGS sequence"/>
</dbReference>
<sequence>MQSQREEKENLGHLSARSFRGQSDAAAAERMVHSARSLSPQRRTRLQRMLEREGLKEALSTLLQATSPRKKWDPALVEDQVDKLLGGQGNSLHPSPSKVRPAMEAQTSQGGQDPENKHGESPIRARPARDLRPATAGVSPTRRSQDLQRGGAEDQGRPSTASAGSQRGQLEGGVKREDDAQERSLSPRKAPLPRPGTAGGVEQKGDSVQLMPTYTVAGKRMPLIQLLREKIWQRSPGGAHQLLKCFNQLDRDHSGAISQDEMRRFLATFHVDVDPRTLHAFVSALDANKDGNIDYEDFVQKLLPEDFPGRNGMGRFGGGQENYLITKLNTARAFEARRRAAVQQWQSRMSVDDLERLMREKLEGRVRGGPSHLRKAFRYLDRDGDGKLSPAEFQLMLGTFNINPSPDEYAALLARYDPNGDGVIDYYEFIDKLMPPEFETKKQMAQRRAEKMQAESSKRLEFYEQAFREAAAPPHPNGAEASVRLSLESIRKACADKHLPLDDEAMQLMADTCRASADGKLDVRQFAQQLRAAADRAVAREVLHVPRDLMAGFGNPADGPAGARAGGSAAALVSGKRPMTLAQVAEMFNEKVAGRFHGRGPQEDMRMAFAHFDVTGRGKLDHADVSRAFQNFNMRLTASQKQELLAKLDPEQTGFVTFAAFDTVLGTKPDLGFFPEKRPGPFVPLQKNGRPFTATPRVNNVSMEVWGQLDGSPQVGPAGAGKEEEPATSPRRLIMTPRSALQSSNGTRPQTSQSLAGRRPGTTSPVASSEDGSVDGGQKNRRPSGRSSSGLLYRSPYAAESSGVLRKPSRHPGGNAPLPNLPVASRPSTAASAAKPQNFDFGGLTPR</sequence>
<dbReference type="SMART" id="SM00054">
    <property type="entry name" value="EFh"/>
    <property type="match status" value="6"/>
</dbReference>
<keyword evidence="5" id="KW-1185">Reference proteome</keyword>
<dbReference type="SUPFAM" id="SSF47473">
    <property type="entry name" value="EF-hand"/>
    <property type="match status" value="2"/>
</dbReference>
<dbReference type="InterPro" id="IPR011992">
    <property type="entry name" value="EF-hand-dom_pair"/>
</dbReference>
<feature type="compositionally biased region" description="Polar residues" evidence="2">
    <location>
        <begin position="157"/>
        <end position="168"/>
    </location>
</feature>
<feature type="region of interest" description="Disordered" evidence="2">
    <location>
        <begin position="1"/>
        <end position="52"/>
    </location>
</feature>
<feature type="compositionally biased region" description="Basic and acidic residues" evidence="2">
    <location>
        <begin position="173"/>
        <end position="182"/>
    </location>
</feature>
<dbReference type="PANTHER" id="PTHR20875">
    <property type="entry name" value="EF-HAND CALCIUM-BINDING DOMAIN-CONTAINING PROTEIN 6-RELATED"/>
    <property type="match status" value="1"/>
</dbReference>
<feature type="domain" description="EF-hand" evidence="3">
    <location>
        <begin position="600"/>
        <end position="635"/>
    </location>
</feature>
<gene>
    <name evidence="4" type="ORF">KFL_002490170</name>
</gene>
<dbReference type="InterPro" id="IPR018247">
    <property type="entry name" value="EF_Hand_1_Ca_BS"/>
</dbReference>
<dbReference type="OrthoDB" id="26525at2759"/>
<keyword evidence="1" id="KW-0106">Calcium</keyword>
<dbReference type="Pfam" id="PF13499">
    <property type="entry name" value="EF-hand_7"/>
    <property type="match status" value="2"/>
</dbReference>
<dbReference type="Gene3D" id="1.10.238.10">
    <property type="entry name" value="EF-hand"/>
    <property type="match status" value="3"/>
</dbReference>
<evidence type="ECO:0000256" key="1">
    <source>
        <dbReference type="ARBA" id="ARBA00022837"/>
    </source>
</evidence>
<evidence type="ECO:0000259" key="3">
    <source>
        <dbReference type="PROSITE" id="PS50222"/>
    </source>
</evidence>